<reference evidence="4" key="1">
    <citation type="submission" date="2022-11" db="EMBL/GenBank/DDBJ databases">
        <title>Centuries of genome instability and evolution in soft-shell clam transmissible cancer (bioRxiv).</title>
        <authorList>
            <person name="Hart S.F.M."/>
            <person name="Yonemitsu M.A."/>
            <person name="Giersch R.M."/>
            <person name="Beal B.F."/>
            <person name="Arriagada G."/>
            <person name="Davis B.W."/>
            <person name="Ostrander E.A."/>
            <person name="Goff S.P."/>
            <person name="Metzger M.J."/>
        </authorList>
    </citation>
    <scope>NUCLEOTIDE SEQUENCE</scope>
    <source>
        <strain evidence="4">MELC-2E11</strain>
        <tissue evidence="4">Siphon/mantle</tissue>
    </source>
</reference>
<accession>A0ABY7EFK2</accession>
<keyword evidence="2" id="KW-0472">Membrane</keyword>
<feature type="transmembrane region" description="Helical" evidence="2">
    <location>
        <begin position="16"/>
        <end position="34"/>
    </location>
</feature>
<dbReference type="Gene3D" id="3.40.50.80">
    <property type="entry name" value="Nucleotide-binding domain of ferredoxin-NADP reductase (FNR) module"/>
    <property type="match status" value="1"/>
</dbReference>
<dbReference type="Proteomes" id="UP001164746">
    <property type="component" value="Chromosome 6"/>
</dbReference>
<feature type="transmembrane region" description="Helical" evidence="2">
    <location>
        <begin position="46"/>
        <end position="75"/>
    </location>
</feature>
<dbReference type="SUPFAM" id="SSF52343">
    <property type="entry name" value="Ferredoxin reductase-like, C-terminal NADP-linked domain"/>
    <property type="match status" value="1"/>
</dbReference>
<evidence type="ECO:0000313" key="5">
    <source>
        <dbReference type="Proteomes" id="UP001164746"/>
    </source>
</evidence>
<evidence type="ECO:0000256" key="1">
    <source>
        <dbReference type="ARBA" id="ARBA00023002"/>
    </source>
</evidence>
<organism evidence="4 5">
    <name type="scientific">Mya arenaria</name>
    <name type="common">Soft-shell clam</name>
    <dbReference type="NCBI Taxonomy" id="6604"/>
    <lineage>
        <taxon>Eukaryota</taxon>
        <taxon>Metazoa</taxon>
        <taxon>Spiralia</taxon>
        <taxon>Lophotrochozoa</taxon>
        <taxon>Mollusca</taxon>
        <taxon>Bivalvia</taxon>
        <taxon>Autobranchia</taxon>
        <taxon>Heteroconchia</taxon>
        <taxon>Euheterodonta</taxon>
        <taxon>Imparidentia</taxon>
        <taxon>Neoheterodontei</taxon>
        <taxon>Myida</taxon>
        <taxon>Myoidea</taxon>
        <taxon>Myidae</taxon>
        <taxon>Mya</taxon>
    </lineage>
</organism>
<feature type="transmembrane region" description="Helical" evidence="2">
    <location>
        <begin position="96"/>
        <end position="122"/>
    </location>
</feature>
<dbReference type="InterPro" id="IPR039261">
    <property type="entry name" value="FNR_nucleotide-bd"/>
</dbReference>
<dbReference type="PANTHER" id="PTHR11972:SF153">
    <property type="entry name" value="SUPEROXIDE-GENERATING NADPH OXIDASE HEAVY CHAIN SUBUNIT A"/>
    <property type="match status" value="1"/>
</dbReference>
<sequence>MSCRIYGWILNNGTKTLFKAVWCSLCGILFWRAFVDYKYSPEYIYLHQILGIWLCIARASAAVLHMNLAAVLIPLCRGLALWGNRMLIKFGLGLTWLRWSATSFHVFIGNIIMIFTVIHVVAHSFNTINFSINTDDNVAGLHPFPNQTQAYEVCLSILIFTGPLRRQINTDRHFPGCNLTLAPFEDSLLPVNGSNQPEQHCLDAAKFDHIPCSSWQWLILPLILYCCDVVYRMIRRSHKVTDFSVTFVSDNVLELAVKSTFIKAKPGQVPCTANEHILKLMIGRAGDWTDELFNRLSSRQQCTESTTTTRHNGDEMFRIDGPFTSPLEHIDGYKDAVIVTGGVGVAPVLAWCRRFKHAEKSHRICIIFVTRDDLLLKFVELICEQHRSKVVNIQTKAELYYTGQRKLSQHETFSKGRPNIRAILHNLNHKKGSKVGVFVCGPPPMCKEAKRICLDLSSRNVQYVCHKETI</sequence>
<keyword evidence="1" id="KW-0560">Oxidoreductase</keyword>
<feature type="domain" description="Ferric reductase NAD binding" evidence="3">
    <location>
        <begin position="412"/>
        <end position="453"/>
    </location>
</feature>
<keyword evidence="2" id="KW-1133">Transmembrane helix</keyword>
<evidence type="ECO:0000256" key="2">
    <source>
        <dbReference type="SAM" id="Phobius"/>
    </source>
</evidence>
<protein>
    <submittedName>
        <fullName evidence="4">NOX4-like protein</fullName>
    </submittedName>
</protein>
<evidence type="ECO:0000313" key="4">
    <source>
        <dbReference type="EMBL" id="WAR07463.1"/>
    </source>
</evidence>
<dbReference type="Pfam" id="PF08030">
    <property type="entry name" value="NAD_binding_6"/>
    <property type="match status" value="1"/>
</dbReference>
<evidence type="ECO:0000259" key="3">
    <source>
        <dbReference type="Pfam" id="PF08030"/>
    </source>
</evidence>
<gene>
    <name evidence="4" type="ORF">MAR_017421</name>
</gene>
<name>A0ABY7EFK2_MYAAR</name>
<dbReference type="EMBL" id="CP111017">
    <property type="protein sequence ID" value="WAR07463.1"/>
    <property type="molecule type" value="Genomic_DNA"/>
</dbReference>
<dbReference type="InterPro" id="IPR050369">
    <property type="entry name" value="RBOH/FRE"/>
</dbReference>
<proteinExistence type="predicted"/>
<keyword evidence="5" id="KW-1185">Reference proteome</keyword>
<dbReference type="InterPro" id="IPR013121">
    <property type="entry name" value="Fe_red_NAD-bd_6"/>
</dbReference>
<keyword evidence="2" id="KW-0812">Transmembrane</keyword>
<dbReference type="PANTHER" id="PTHR11972">
    <property type="entry name" value="NADPH OXIDASE"/>
    <property type="match status" value="1"/>
</dbReference>